<reference evidence="2" key="1">
    <citation type="submission" date="2018-09" db="EMBL/GenBank/DDBJ databases">
        <authorList>
            <person name="Zhu H."/>
        </authorList>
    </citation>
    <scope>NUCLEOTIDE SEQUENCE [LARGE SCALE GENOMIC DNA]</scope>
    <source>
        <strain evidence="2">K2W31S-8</strain>
    </source>
</reference>
<keyword evidence="2" id="KW-1185">Reference proteome</keyword>
<dbReference type="EMBL" id="CP032419">
    <property type="protein sequence ID" value="AYC32372.1"/>
    <property type="molecule type" value="Genomic_DNA"/>
</dbReference>
<sequence length="131" mass="15273">MHVLSFLYPRPKNRAFDYTYHRDVHLPLGIGLASKILKVQPEMVWIERIGEHDPASQEKYAAIAHVMFKTEEERDVFATLFSHADAAHRLSVDWDLYTEAPPEVRLSEWTLDKDMPALIKRFETELSELHA</sequence>
<dbReference type="KEGG" id="pcav:D3880_08265"/>
<proteinExistence type="predicted"/>
<organism evidence="1 2">
    <name type="scientific">Pseudomonas cavernae</name>
    <dbReference type="NCBI Taxonomy" id="2320867"/>
    <lineage>
        <taxon>Bacteria</taxon>
        <taxon>Pseudomonadati</taxon>
        <taxon>Pseudomonadota</taxon>
        <taxon>Gammaproteobacteria</taxon>
        <taxon>Pseudomonadales</taxon>
        <taxon>Pseudomonadaceae</taxon>
        <taxon>Pseudomonas</taxon>
    </lineage>
</organism>
<protein>
    <recommendedName>
        <fullName evidence="3">EthD family reductase</fullName>
    </recommendedName>
</protein>
<dbReference type="RefSeq" id="WP_119892993.1">
    <property type="nucleotide sequence ID" value="NZ_CP032419.1"/>
</dbReference>
<name>A0A385Z4D3_9PSED</name>
<evidence type="ECO:0000313" key="1">
    <source>
        <dbReference type="EMBL" id="AYC32372.1"/>
    </source>
</evidence>
<gene>
    <name evidence="1" type="ORF">D3880_08265</name>
</gene>
<dbReference type="Gene3D" id="3.30.70.100">
    <property type="match status" value="1"/>
</dbReference>
<dbReference type="OrthoDB" id="5343971at2"/>
<dbReference type="Proteomes" id="UP000265560">
    <property type="component" value="Chromosome"/>
</dbReference>
<dbReference type="AlphaFoldDB" id="A0A385Z4D3"/>
<accession>A0A385Z4D3</accession>
<evidence type="ECO:0008006" key="3">
    <source>
        <dbReference type="Google" id="ProtNLM"/>
    </source>
</evidence>
<evidence type="ECO:0000313" key="2">
    <source>
        <dbReference type="Proteomes" id="UP000265560"/>
    </source>
</evidence>